<keyword evidence="4" id="KW-0812">Transmembrane</keyword>
<keyword evidence="4" id="KW-0472">Membrane</keyword>
<dbReference type="AlphaFoldDB" id="A0A4Z0NXA4"/>
<keyword evidence="1 3" id="KW-0807">Transducer</keyword>
<dbReference type="EMBL" id="SRLB01000002">
    <property type="protein sequence ID" value="TGE01954.1"/>
    <property type="molecule type" value="Genomic_DNA"/>
</dbReference>
<proteinExistence type="inferred from homology"/>
<keyword evidence="8" id="KW-1185">Reference proteome</keyword>
<dbReference type="GO" id="GO:0016020">
    <property type="term" value="C:membrane"/>
    <property type="evidence" value="ECO:0007669"/>
    <property type="project" value="InterPro"/>
</dbReference>
<dbReference type="InterPro" id="IPR003660">
    <property type="entry name" value="HAMP_dom"/>
</dbReference>
<dbReference type="InterPro" id="IPR004089">
    <property type="entry name" value="MCPsignal_dom"/>
</dbReference>
<evidence type="ECO:0000313" key="8">
    <source>
        <dbReference type="Proteomes" id="UP000297535"/>
    </source>
</evidence>
<feature type="transmembrane region" description="Helical" evidence="4">
    <location>
        <begin position="282"/>
        <end position="304"/>
    </location>
</feature>
<comment type="caution">
    <text evidence="7">The sequence shown here is derived from an EMBL/GenBank/DDBJ whole genome shotgun (WGS) entry which is preliminary data.</text>
</comment>
<dbReference type="Pfam" id="PF00015">
    <property type="entry name" value="MCPsignal"/>
    <property type="match status" value="1"/>
</dbReference>
<evidence type="ECO:0000256" key="3">
    <source>
        <dbReference type="PROSITE-ProRule" id="PRU00284"/>
    </source>
</evidence>
<evidence type="ECO:0000256" key="2">
    <source>
        <dbReference type="ARBA" id="ARBA00029447"/>
    </source>
</evidence>
<reference evidence="7 8" key="1">
    <citation type="submission" date="2019-04" db="EMBL/GenBank/DDBJ databases">
        <authorList>
            <person name="Feng G."/>
            <person name="Zhu H."/>
        </authorList>
    </citation>
    <scope>NUCLEOTIDE SEQUENCE [LARGE SCALE GENOMIC DNA]</scope>
    <source>
        <strain evidence="7 8">6HR-1</strain>
    </source>
</reference>
<sequence length="750" mass="79147">MIPFTIRRKLIATVSLFLLPIGIFAMLYVQQAMTNVRFADAERLGVTQIRAVWPVMMDVAAGPPGMALDPQKLRTERATSLVLAEANKAAAVAADLGKVLSGSDRNAQIAAAHALIDAIGDGSNLLLDPDLDSFYVMDAAVVRLPEMLELSWRLLGHAREQRGTASLSKAEYAATLIDLGKLRANFEGVERSLAKAFAANAGGTKQALAGPLVGFQDASRTLFSASDALMQAREAGRQTQNETAVFESAMAAAIASNDRLQVAGTDELDRLLKARIDGFHNAILVAGAVGFTITAAAFMVAWLLSRSIVRALDNLARRIRVLADQDVAACVPEAGGRDEIADLARAVVHYRDRTAAQVVAAASADRALERDAWVAYMVEISDRITSATQHAMERFRGLADVMGASTKQVRGHAGSTRDQLDQSVISLRGSISEISGAAAAVTQLTTSIAEIATQAAQSNAVVRRAQEEVQAARSLAVLLDEASARIGSFTDLISHIAAQTNLLALNATIEAARAGSAGRGFAVVASEVKGLAEQTSKATAEIGQQVAALRTASGDVLSAMSRVDETISTINVAASAIASAVEEQSATTMEINRTVQISADRTHSAIEELGTLPAAASETDRLATEVSQLAEQLLAEAGMFGTQLEEVVQAISERRSDARLESGATIRVAVRGTLREARLQNVSLGGAKVCLPGQDLQPDSVVTIDFGDGRARHGSVVHADHDHFGVKLADADRLDETLILSLTQQARDAA</sequence>
<dbReference type="Pfam" id="PF00672">
    <property type="entry name" value="HAMP"/>
    <property type="match status" value="1"/>
</dbReference>
<dbReference type="OrthoDB" id="2489132at2"/>
<evidence type="ECO:0000256" key="1">
    <source>
        <dbReference type="ARBA" id="ARBA00023224"/>
    </source>
</evidence>
<feature type="domain" description="Methyl-accepting transducer" evidence="5">
    <location>
        <begin position="398"/>
        <end position="634"/>
    </location>
</feature>
<dbReference type="PANTHER" id="PTHR32089">
    <property type="entry name" value="METHYL-ACCEPTING CHEMOTAXIS PROTEIN MCPB"/>
    <property type="match status" value="1"/>
</dbReference>
<dbReference type="Gene3D" id="6.10.340.10">
    <property type="match status" value="1"/>
</dbReference>
<accession>A0A4Z0NXA4</accession>
<evidence type="ECO:0000313" key="7">
    <source>
        <dbReference type="EMBL" id="TGE01954.1"/>
    </source>
</evidence>
<dbReference type="Pfam" id="PF07238">
    <property type="entry name" value="PilZ"/>
    <property type="match status" value="1"/>
</dbReference>
<feature type="domain" description="HAMP" evidence="6">
    <location>
        <begin position="306"/>
        <end position="359"/>
    </location>
</feature>
<dbReference type="PROSITE" id="PS50111">
    <property type="entry name" value="CHEMOTAXIS_TRANSDUC_2"/>
    <property type="match status" value="1"/>
</dbReference>
<evidence type="ECO:0000256" key="4">
    <source>
        <dbReference type="SAM" id="Phobius"/>
    </source>
</evidence>
<dbReference type="Proteomes" id="UP000297535">
    <property type="component" value="Unassembled WGS sequence"/>
</dbReference>
<dbReference type="InterPro" id="IPR009875">
    <property type="entry name" value="PilZ_domain"/>
</dbReference>
<evidence type="ECO:0000259" key="6">
    <source>
        <dbReference type="PROSITE" id="PS50885"/>
    </source>
</evidence>
<organism evidence="7 8">
    <name type="scientific">Methylobacterium nonmethylotrophicum</name>
    <dbReference type="NCBI Taxonomy" id="1141884"/>
    <lineage>
        <taxon>Bacteria</taxon>
        <taxon>Pseudomonadati</taxon>
        <taxon>Pseudomonadota</taxon>
        <taxon>Alphaproteobacteria</taxon>
        <taxon>Hyphomicrobiales</taxon>
        <taxon>Methylobacteriaceae</taxon>
        <taxon>Methylobacterium</taxon>
    </lineage>
</organism>
<evidence type="ECO:0000259" key="5">
    <source>
        <dbReference type="PROSITE" id="PS50111"/>
    </source>
</evidence>
<name>A0A4Z0NXA4_9HYPH</name>
<dbReference type="SMART" id="SM00283">
    <property type="entry name" value="MA"/>
    <property type="match status" value="1"/>
</dbReference>
<dbReference type="RefSeq" id="WP_135413399.1">
    <property type="nucleotide sequence ID" value="NZ_SRLB01000002.1"/>
</dbReference>
<gene>
    <name evidence="7" type="ORF">EU555_04615</name>
</gene>
<dbReference type="Gene3D" id="1.10.287.950">
    <property type="entry name" value="Methyl-accepting chemotaxis protein"/>
    <property type="match status" value="1"/>
</dbReference>
<keyword evidence="4" id="KW-1133">Transmembrane helix</keyword>
<dbReference type="PANTHER" id="PTHR32089:SF112">
    <property type="entry name" value="LYSOZYME-LIKE PROTEIN-RELATED"/>
    <property type="match status" value="1"/>
</dbReference>
<dbReference type="SUPFAM" id="SSF141371">
    <property type="entry name" value="PilZ domain-like"/>
    <property type="match status" value="1"/>
</dbReference>
<dbReference type="SUPFAM" id="SSF58104">
    <property type="entry name" value="Methyl-accepting chemotaxis protein (MCP) signaling domain"/>
    <property type="match status" value="1"/>
</dbReference>
<dbReference type="GO" id="GO:0035438">
    <property type="term" value="F:cyclic-di-GMP binding"/>
    <property type="evidence" value="ECO:0007669"/>
    <property type="project" value="InterPro"/>
</dbReference>
<comment type="similarity">
    <text evidence="2">Belongs to the methyl-accepting chemotaxis (MCP) protein family.</text>
</comment>
<protein>
    <submittedName>
        <fullName evidence="7">HAMP domain-containing protein</fullName>
    </submittedName>
</protein>
<dbReference type="PROSITE" id="PS50885">
    <property type="entry name" value="HAMP"/>
    <property type="match status" value="1"/>
</dbReference>
<dbReference type="SMART" id="SM00304">
    <property type="entry name" value="HAMP"/>
    <property type="match status" value="1"/>
</dbReference>
<dbReference type="GO" id="GO:0007165">
    <property type="term" value="P:signal transduction"/>
    <property type="evidence" value="ECO:0007669"/>
    <property type="project" value="UniProtKB-KW"/>
</dbReference>